<accession>A0A401RR82</accession>
<dbReference type="Proteomes" id="UP000287033">
    <property type="component" value="Unassembled WGS sequence"/>
</dbReference>
<organism evidence="1 2">
    <name type="scientific">Chiloscyllium punctatum</name>
    <name type="common">Brownbanded bambooshark</name>
    <name type="synonym">Hemiscyllium punctatum</name>
    <dbReference type="NCBI Taxonomy" id="137246"/>
    <lineage>
        <taxon>Eukaryota</taxon>
        <taxon>Metazoa</taxon>
        <taxon>Chordata</taxon>
        <taxon>Craniata</taxon>
        <taxon>Vertebrata</taxon>
        <taxon>Chondrichthyes</taxon>
        <taxon>Elasmobranchii</taxon>
        <taxon>Galeomorphii</taxon>
        <taxon>Galeoidea</taxon>
        <taxon>Orectolobiformes</taxon>
        <taxon>Hemiscylliidae</taxon>
        <taxon>Chiloscyllium</taxon>
    </lineage>
</organism>
<proteinExistence type="predicted"/>
<protein>
    <submittedName>
        <fullName evidence="1">Uncharacterized protein</fullName>
    </submittedName>
</protein>
<dbReference type="EMBL" id="BEZZ01001902">
    <property type="protein sequence ID" value="GCC20693.1"/>
    <property type="molecule type" value="Genomic_DNA"/>
</dbReference>
<reference evidence="1 2" key="1">
    <citation type="journal article" date="2018" name="Nat. Ecol. Evol.">
        <title>Shark genomes provide insights into elasmobranch evolution and the origin of vertebrates.</title>
        <authorList>
            <person name="Hara Y"/>
            <person name="Yamaguchi K"/>
            <person name="Onimaru K"/>
            <person name="Kadota M"/>
            <person name="Koyanagi M"/>
            <person name="Keeley SD"/>
            <person name="Tatsumi K"/>
            <person name="Tanaka K"/>
            <person name="Motone F"/>
            <person name="Kageyama Y"/>
            <person name="Nozu R"/>
            <person name="Adachi N"/>
            <person name="Nishimura O"/>
            <person name="Nakagawa R"/>
            <person name="Tanegashima C"/>
            <person name="Kiyatake I"/>
            <person name="Matsumoto R"/>
            <person name="Murakumo K"/>
            <person name="Nishida K"/>
            <person name="Terakita A"/>
            <person name="Kuratani S"/>
            <person name="Sato K"/>
            <person name="Hyodo S Kuraku.S."/>
        </authorList>
    </citation>
    <scope>NUCLEOTIDE SEQUENCE [LARGE SCALE GENOMIC DNA]</scope>
</reference>
<comment type="caution">
    <text evidence="1">The sequence shown here is derived from an EMBL/GenBank/DDBJ whole genome shotgun (WGS) entry which is preliminary data.</text>
</comment>
<feature type="non-terminal residue" evidence="1">
    <location>
        <position position="1"/>
    </location>
</feature>
<evidence type="ECO:0000313" key="1">
    <source>
        <dbReference type="EMBL" id="GCC20693.1"/>
    </source>
</evidence>
<sequence>MRQPAECLSWIAFEVKTAFLGSFKVLVSKSEGDWL</sequence>
<name>A0A401RR82_CHIPU</name>
<evidence type="ECO:0000313" key="2">
    <source>
        <dbReference type="Proteomes" id="UP000287033"/>
    </source>
</evidence>
<dbReference type="AlphaFoldDB" id="A0A401RR82"/>
<keyword evidence="2" id="KW-1185">Reference proteome</keyword>
<gene>
    <name evidence="1" type="ORF">chiPu_0019260</name>
</gene>